<keyword evidence="4" id="KW-0804">Transcription</keyword>
<proteinExistence type="predicted"/>
<reference evidence="6 8" key="1">
    <citation type="submission" date="2017-06" db="EMBL/GenBank/DDBJ databases">
        <title>Genome Sequencing of the methanotroph Methylovulum psychrotolerants str. HV10-M2 isolated from a high-altitude environment.</title>
        <authorList>
            <person name="Mateos-Rivera A."/>
        </authorList>
    </citation>
    <scope>NUCLEOTIDE SEQUENCE [LARGE SCALE GENOMIC DNA]</scope>
    <source>
        <strain evidence="6 8">HV10_M2</strain>
    </source>
</reference>
<dbReference type="InterPro" id="IPR036388">
    <property type="entry name" value="WH-like_DNA-bd_sf"/>
</dbReference>
<dbReference type="EMBL" id="PGFZ01000001">
    <property type="protein sequence ID" value="POZ53998.1"/>
    <property type="molecule type" value="Genomic_DNA"/>
</dbReference>
<evidence type="ECO:0000313" key="9">
    <source>
        <dbReference type="Proteomes" id="UP000237423"/>
    </source>
</evidence>
<dbReference type="InterPro" id="IPR011991">
    <property type="entry name" value="ArsR-like_HTH"/>
</dbReference>
<sequence length="116" mass="13507">MLTPTLFFKCLGDDTRLRCLILLHQQGRLCVCELTEALDMLQPKISRHLALLRQSAILLDSREGQWVYYQINPSLPLWARQILDIAIQQAAQQPMPQQDRQRLHTMANRPEPLRCC</sequence>
<organism evidence="6 8">
    <name type="scientific">Methylovulum psychrotolerans</name>
    <dbReference type="NCBI Taxonomy" id="1704499"/>
    <lineage>
        <taxon>Bacteria</taxon>
        <taxon>Pseudomonadati</taxon>
        <taxon>Pseudomonadota</taxon>
        <taxon>Gammaproteobacteria</taxon>
        <taxon>Methylococcales</taxon>
        <taxon>Methylococcaceae</taxon>
        <taxon>Methylovulum</taxon>
    </lineage>
</organism>
<keyword evidence="1" id="KW-0059">Arsenical resistance</keyword>
<reference evidence="7 9" key="2">
    <citation type="submission" date="2017-11" db="EMBL/GenBank/DDBJ databases">
        <title>Draft Genome Sequence of Methylobacter psychrotolerans Sph1T, an Obligate Methanotroph from Low-Temperature Environments.</title>
        <authorList>
            <person name="Oshkin I.Y."/>
            <person name="Miroshnikov K."/>
            <person name="Belova S.E."/>
            <person name="Korzhenkov A."/>
            <person name="Toshchakov S.V."/>
            <person name="Dedysh S.N."/>
        </authorList>
    </citation>
    <scope>NUCLEOTIDE SEQUENCE [LARGE SCALE GENOMIC DNA]</scope>
    <source>
        <strain evidence="7 9">Sph1</strain>
    </source>
</reference>
<dbReference type="Pfam" id="PF01022">
    <property type="entry name" value="HTH_5"/>
    <property type="match status" value="1"/>
</dbReference>
<dbReference type="InterPro" id="IPR036390">
    <property type="entry name" value="WH_DNA-bd_sf"/>
</dbReference>
<evidence type="ECO:0000313" key="7">
    <source>
        <dbReference type="EMBL" id="POZ53998.1"/>
    </source>
</evidence>
<dbReference type="Proteomes" id="UP000197019">
    <property type="component" value="Chromosome"/>
</dbReference>
<evidence type="ECO:0000313" key="6">
    <source>
        <dbReference type="EMBL" id="ASF44913.1"/>
    </source>
</evidence>
<dbReference type="RefSeq" id="WP_088617796.1">
    <property type="nucleotide sequence ID" value="NZ_CP022129.1"/>
</dbReference>
<evidence type="ECO:0000256" key="1">
    <source>
        <dbReference type="ARBA" id="ARBA00022849"/>
    </source>
</evidence>
<dbReference type="FunFam" id="1.10.10.10:FF:000279">
    <property type="entry name" value="Transcriptional regulator, ArsR family"/>
    <property type="match status" value="1"/>
</dbReference>
<keyword evidence="2" id="KW-0805">Transcription regulation</keyword>
<dbReference type="Proteomes" id="UP000237423">
    <property type="component" value="Unassembled WGS sequence"/>
</dbReference>
<dbReference type="OrthoDB" id="9793058at2"/>
<dbReference type="EMBL" id="CP022129">
    <property type="protein sequence ID" value="ASF44913.1"/>
    <property type="molecule type" value="Genomic_DNA"/>
</dbReference>
<dbReference type="CDD" id="cd00090">
    <property type="entry name" value="HTH_ARSR"/>
    <property type="match status" value="1"/>
</dbReference>
<evidence type="ECO:0000256" key="4">
    <source>
        <dbReference type="ARBA" id="ARBA00023163"/>
    </source>
</evidence>
<dbReference type="PROSITE" id="PS50987">
    <property type="entry name" value="HTH_ARSR_2"/>
    <property type="match status" value="1"/>
</dbReference>
<dbReference type="SUPFAM" id="SSF46785">
    <property type="entry name" value="Winged helix' DNA-binding domain"/>
    <property type="match status" value="1"/>
</dbReference>
<dbReference type="PRINTS" id="PR00778">
    <property type="entry name" value="HTHARSR"/>
</dbReference>
<accession>A0A1Z4BUJ6</accession>
<dbReference type="NCBIfam" id="NF007528">
    <property type="entry name" value="PRK10141.1"/>
    <property type="match status" value="1"/>
</dbReference>
<evidence type="ECO:0000313" key="8">
    <source>
        <dbReference type="Proteomes" id="UP000197019"/>
    </source>
</evidence>
<feature type="domain" description="HTH arsR-type" evidence="5">
    <location>
        <begin position="1"/>
        <end position="94"/>
    </location>
</feature>
<keyword evidence="3" id="KW-0238">DNA-binding</keyword>
<dbReference type="GO" id="GO:0046685">
    <property type="term" value="P:response to arsenic-containing substance"/>
    <property type="evidence" value="ECO:0007669"/>
    <property type="project" value="UniProtKB-KW"/>
</dbReference>
<gene>
    <name evidence="7" type="ORF">AADEFJLK_01040</name>
    <name evidence="6" type="ORF">CEK71_01870</name>
</gene>
<dbReference type="InterPro" id="IPR051081">
    <property type="entry name" value="HTH_MetalResp_TranReg"/>
</dbReference>
<name>A0A1Z4BUJ6_9GAMM</name>
<dbReference type="GO" id="GO:0003677">
    <property type="term" value="F:DNA binding"/>
    <property type="evidence" value="ECO:0007669"/>
    <property type="project" value="UniProtKB-KW"/>
</dbReference>
<evidence type="ECO:0000256" key="3">
    <source>
        <dbReference type="ARBA" id="ARBA00023125"/>
    </source>
</evidence>
<dbReference type="InterPro" id="IPR001845">
    <property type="entry name" value="HTH_ArsR_DNA-bd_dom"/>
</dbReference>
<dbReference type="GO" id="GO:0003700">
    <property type="term" value="F:DNA-binding transcription factor activity"/>
    <property type="evidence" value="ECO:0007669"/>
    <property type="project" value="InterPro"/>
</dbReference>
<protein>
    <submittedName>
        <fullName evidence="6">Transcriptional regulator</fullName>
    </submittedName>
</protein>
<dbReference type="PANTHER" id="PTHR33154">
    <property type="entry name" value="TRANSCRIPTIONAL REGULATOR, ARSR FAMILY"/>
    <property type="match status" value="1"/>
</dbReference>
<dbReference type="PANTHER" id="PTHR33154:SF18">
    <property type="entry name" value="ARSENICAL RESISTANCE OPERON REPRESSOR"/>
    <property type="match status" value="1"/>
</dbReference>
<dbReference type="NCBIfam" id="NF033788">
    <property type="entry name" value="HTH_metalloreg"/>
    <property type="match status" value="1"/>
</dbReference>
<evidence type="ECO:0000259" key="5">
    <source>
        <dbReference type="PROSITE" id="PS50987"/>
    </source>
</evidence>
<dbReference type="SMART" id="SM00418">
    <property type="entry name" value="HTH_ARSR"/>
    <property type="match status" value="1"/>
</dbReference>
<dbReference type="Gene3D" id="1.10.10.10">
    <property type="entry name" value="Winged helix-like DNA-binding domain superfamily/Winged helix DNA-binding domain"/>
    <property type="match status" value="1"/>
</dbReference>
<dbReference type="KEGG" id="mpsy:CEK71_01870"/>
<dbReference type="AlphaFoldDB" id="A0A1Z4BUJ6"/>
<evidence type="ECO:0000256" key="2">
    <source>
        <dbReference type="ARBA" id="ARBA00023015"/>
    </source>
</evidence>
<keyword evidence="8" id="KW-1185">Reference proteome</keyword>